<dbReference type="Gene3D" id="2.60.110.10">
    <property type="entry name" value="Thaumatin"/>
    <property type="match status" value="1"/>
</dbReference>
<evidence type="ECO:0000313" key="3">
    <source>
        <dbReference type="Proteomes" id="UP000324897"/>
    </source>
</evidence>
<dbReference type="Proteomes" id="UP000324897">
    <property type="component" value="Chromosome 3"/>
</dbReference>
<evidence type="ECO:0000313" key="2">
    <source>
        <dbReference type="EMBL" id="TVU10099.1"/>
    </source>
</evidence>
<keyword evidence="3" id="KW-1185">Reference proteome</keyword>
<dbReference type="InterPro" id="IPR017949">
    <property type="entry name" value="Thaumatin_CS"/>
</dbReference>
<evidence type="ECO:0000256" key="1">
    <source>
        <dbReference type="SAM" id="SignalP"/>
    </source>
</evidence>
<dbReference type="EMBL" id="RWGY01000039">
    <property type="protein sequence ID" value="TVU10099.1"/>
    <property type="molecule type" value="Genomic_DNA"/>
</dbReference>
<dbReference type="InterPro" id="IPR037176">
    <property type="entry name" value="Osmotin/thaumatin-like_sf"/>
</dbReference>
<feature type="signal peptide" evidence="1">
    <location>
        <begin position="1"/>
        <end position="28"/>
    </location>
</feature>
<dbReference type="SMART" id="SM00205">
    <property type="entry name" value="THN"/>
    <property type="match status" value="1"/>
</dbReference>
<gene>
    <name evidence="2" type="ORF">EJB05_43607</name>
</gene>
<organism evidence="2 3">
    <name type="scientific">Eragrostis curvula</name>
    <name type="common">weeping love grass</name>
    <dbReference type="NCBI Taxonomy" id="38414"/>
    <lineage>
        <taxon>Eukaryota</taxon>
        <taxon>Viridiplantae</taxon>
        <taxon>Streptophyta</taxon>
        <taxon>Embryophyta</taxon>
        <taxon>Tracheophyta</taxon>
        <taxon>Spermatophyta</taxon>
        <taxon>Magnoliopsida</taxon>
        <taxon>Liliopsida</taxon>
        <taxon>Poales</taxon>
        <taxon>Poaceae</taxon>
        <taxon>PACMAD clade</taxon>
        <taxon>Chloridoideae</taxon>
        <taxon>Eragrostideae</taxon>
        <taxon>Eragrostidinae</taxon>
        <taxon>Eragrostis</taxon>
    </lineage>
</organism>
<feature type="non-terminal residue" evidence="2">
    <location>
        <position position="1"/>
    </location>
</feature>
<proteinExistence type="predicted"/>
<dbReference type="InterPro" id="IPR001938">
    <property type="entry name" value="Thaumatin"/>
</dbReference>
<evidence type="ECO:0008006" key="4">
    <source>
        <dbReference type="Google" id="ProtNLM"/>
    </source>
</evidence>
<dbReference type="PROSITE" id="PS51367">
    <property type="entry name" value="THAUMATIN_2"/>
    <property type="match status" value="1"/>
</dbReference>
<dbReference type="SUPFAM" id="SSF49870">
    <property type="entry name" value="Osmotin, thaumatin-like protein"/>
    <property type="match status" value="1"/>
</dbReference>
<sequence length="345" mass="36259">MEGPTRARNLWLLVLLALGSSWLQASSAAMTFTISNYCSYPIWPGTLAGSGTPQLSTTGFRLEPGQTVQLAAPAGWSGRIWARTGCVFDADGQGVCQTGDCGGRMQCAGAGATPPATLFEVTLAKGGGAADDQDFYDVSLVDGYNLPVVAIPRARQGGACNTTGCMADLNRSCPKELQVDCGGGAIACRSACEAFGQDRYCCSGAYGTPDACHPTVYSSIFKNACPRAYSYAYDDRTSTFTCKADDYTIAFCLPTSGYYADLANVAGHMCHEIKKADAMFLGAQMDGQSAGNGTGPPIYNNGGFGFLPPIYNYGGGGSHEPGLKASSANTRYVNPWVLLLFVFLF</sequence>
<protein>
    <recommendedName>
        <fullName evidence="4">Pathogenesis-related protein 5</fullName>
    </recommendedName>
</protein>
<dbReference type="PROSITE" id="PS00316">
    <property type="entry name" value="THAUMATIN_1"/>
    <property type="match status" value="1"/>
</dbReference>
<keyword evidence="1" id="KW-0732">Signal</keyword>
<dbReference type="Pfam" id="PF00314">
    <property type="entry name" value="Thaumatin"/>
    <property type="match status" value="1"/>
</dbReference>
<name>A0A5J9TFJ2_9POAL</name>
<dbReference type="OrthoDB" id="430315at2759"/>
<dbReference type="CDD" id="cd09218">
    <property type="entry name" value="TLP-PA"/>
    <property type="match status" value="1"/>
</dbReference>
<feature type="chain" id="PRO_5023820690" description="Pathogenesis-related protein 5" evidence="1">
    <location>
        <begin position="29"/>
        <end position="345"/>
    </location>
</feature>
<dbReference type="Gramene" id="TVU10099">
    <property type="protein sequence ID" value="TVU10099"/>
    <property type="gene ID" value="EJB05_43607"/>
</dbReference>
<dbReference type="PANTHER" id="PTHR31048">
    <property type="entry name" value="OS03G0233200 PROTEIN"/>
    <property type="match status" value="1"/>
</dbReference>
<comment type="caution">
    <text evidence="2">The sequence shown here is derived from an EMBL/GenBank/DDBJ whole genome shotgun (WGS) entry which is preliminary data.</text>
</comment>
<accession>A0A5J9TFJ2</accession>
<reference evidence="2 3" key="1">
    <citation type="journal article" date="2019" name="Sci. Rep.">
        <title>A high-quality genome of Eragrostis curvula grass provides insights into Poaceae evolution and supports new strategies to enhance forage quality.</title>
        <authorList>
            <person name="Carballo J."/>
            <person name="Santos B.A.C.M."/>
            <person name="Zappacosta D."/>
            <person name="Garbus I."/>
            <person name="Selva J.P."/>
            <person name="Gallo C.A."/>
            <person name="Diaz A."/>
            <person name="Albertini E."/>
            <person name="Caccamo M."/>
            <person name="Echenique V."/>
        </authorList>
    </citation>
    <scope>NUCLEOTIDE SEQUENCE [LARGE SCALE GENOMIC DNA]</scope>
    <source>
        <strain evidence="3">cv. Victoria</strain>
        <tissue evidence="2">Leaf</tissue>
    </source>
</reference>
<dbReference type="AlphaFoldDB" id="A0A5J9TFJ2"/>
<dbReference type="PRINTS" id="PR00347">
    <property type="entry name" value="THAUMATIN"/>
</dbReference>
<dbReference type="FunFam" id="2.60.110.10:FF:000001">
    <property type="entry name" value="THAUMATIN-LIKE PROTEIN 1"/>
    <property type="match status" value="1"/>
</dbReference>